<dbReference type="RefSeq" id="XP_049143594.1">
    <property type="nucleotide sequence ID" value="XM_049286451.1"/>
</dbReference>
<sequence length="333" mass="36194">MQLDPTRVEYVPKVRSPPAPLSTPFLPSPEVPFKRGQEGRTTNGSSTQVPPQVRQSTIHGVYPYCAAPSIMRWYGSYKTRGRNGTNGGTAVIASHSWRVRPSFSSKAGFVLFLLPSPHTGTGASRHTVSLAADPQTKERRGSGILALGNRGVSSLGLTFSSCPSKRLQFIISIFYSIRPLGFGSICDHLQCGYLVAPLGRYSSGPQFAHAQHGGCGCGCNRRYLHIASVILQATPVHPELSHHTVLHISRQTVGAKCLVPCTMRNDAAVTRTWTGQTACNVVSSPFQQQCLTSLRRCAASTGCPTHRNASQRRIARRSMINIPHPRFVIAPLR</sequence>
<feature type="compositionally biased region" description="Polar residues" evidence="1">
    <location>
        <begin position="39"/>
        <end position="53"/>
    </location>
</feature>
<reference evidence="2" key="1">
    <citation type="journal article" date="2021" name="Mol. Plant Microbe Interact.">
        <title>Complete Genome Sequence of the Plant-Pathogenic Fungus Colletotrichum lupini.</title>
        <authorList>
            <person name="Baroncelli R."/>
            <person name="Pensec F."/>
            <person name="Da Lio D."/>
            <person name="Boufleur T."/>
            <person name="Vicente I."/>
            <person name="Sarrocco S."/>
            <person name="Picot A."/>
            <person name="Baraldi E."/>
            <person name="Sukno S."/>
            <person name="Thon M."/>
            <person name="Le Floch G."/>
        </authorList>
    </citation>
    <scope>NUCLEOTIDE SEQUENCE</scope>
    <source>
        <strain evidence="2">IMI 504893</strain>
    </source>
</reference>
<feature type="compositionally biased region" description="Basic and acidic residues" evidence="1">
    <location>
        <begin position="1"/>
        <end position="12"/>
    </location>
</feature>
<dbReference type="KEGG" id="clup:CLUP02_07456"/>
<evidence type="ECO:0000256" key="1">
    <source>
        <dbReference type="SAM" id="MobiDB-lite"/>
    </source>
</evidence>
<name>A0A9Q8SRX5_9PEZI</name>
<dbReference type="Proteomes" id="UP000830671">
    <property type="component" value="Chromosome 4"/>
</dbReference>
<evidence type="ECO:0000313" key="3">
    <source>
        <dbReference type="Proteomes" id="UP000830671"/>
    </source>
</evidence>
<dbReference type="EMBL" id="CP019476">
    <property type="protein sequence ID" value="UQC81970.1"/>
    <property type="molecule type" value="Genomic_DNA"/>
</dbReference>
<accession>A0A9Q8SRX5</accession>
<dbReference type="AlphaFoldDB" id="A0A9Q8SRX5"/>
<proteinExistence type="predicted"/>
<feature type="region of interest" description="Disordered" evidence="1">
    <location>
        <begin position="1"/>
        <end position="53"/>
    </location>
</feature>
<protein>
    <submittedName>
        <fullName evidence="2">Uncharacterized protein</fullName>
    </submittedName>
</protein>
<organism evidence="2 3">
    <name type="scientific">Colletotrichum lupini</name>
    <dbReference type="NCBI Taxonomy" id="145971"/>
    <lineage>
        <taxon>Eukaryota</taxon>
        <taxon>Fungi</taxon>
        <taxon>Dikarya</taxon>
        <taxon>Ascomycota</taxon>
        <taxon>Pezizomycotina</taxon>
        <taxon>Sordariomycetes</taxon>
        <taxon>Hypocreomycetidae</taxon>
        <taxon>Glomerellales</taxon>
        <taxon>Glomerellaceae</taxon>
        <taxon>Colletotrichum</taxon>
        <taxon>Colletotrichum acutatum species complex</taxon>
    </lineage>
</organism>
<dbReference type="GeneID" id="73341461"/>
<gene>
    <name evidence="2" type="ORF">CLUP02_07456</name>
</gene>
<evidence type="ECO:0000313" key="2">
    <source>
        <dbReference type="EMBL" id="UQC81970.1"/>
    </source>
</evidence>
<keyword evidence="3" id="KW-1185">Reference proteome</keyword>
<feature type="compositionally biased region" description="Pro residues" evidence="1">
    <location>
        <begin position="15"/>
        <end position="30"/>
    </location>
</feature>